<dbReference type="EMBL" id="MNCJ02000319">
    <property type="protein sequence ID" value="KAF5808637.1"/>
    <property type="molecule type" value="Genomic_DNA"/>
</dbReference>
<evidence type="ECO:0000256" key="1">
    <source>
        <dbReference type="SAM" id="MobiDB-lite"/>
    </source>
</evidence>
<reference evidence="2" key="3">
    <citation type="submission" date="2020-06" db="EMBL/GenBank/DDBJ databases">
        <title>Helianthus annuus Genome sequencing and assembly Release 2.</title>
        <authorList>
            <person name="Gouzy J."/>
            <person name="Langlade N."/>
            <person name="Munos S."/>
        </authorList>
    </citation>
    <scope>NUCLEOTIDE SEQUENCE</scope>
    <source>
        <tissue evidence="2">Leaves</tissue>
    </source>
</reference>
<organism evidence="3 4">
    <name type="scientific">Helianthus annuus</name>
    <name type="common">Common sunflower</name>
    <dbReference type="NCBI Taxonomy" id="4232"/>
    <lineage>
        <taxon>Eukaryota</taxon>
        <taxon>Viridiplantae</taxon>
        <taxon>Streptophyta</taxon>
        <taxon>Embryophyta</taxon>
        <taxon>Tracheophyta</taxon>
        <taxon>Spermatophyta</taxon>
        <taxon>Magnoliopsida</taxon>
        <taxon>eudicotyledons</taxon>
        <taxon>Gunneridae</taxon>
        <taxon>Pentapetalae</taxon>
        <taxon>asterids</taxon>
        <taxon>campanulids</taxon>
        <taxon>Asterales</taxon>
        <taxon>Asteraceae</taxon>
        <taxon>Asteroideae</taxon>
        <taxon>Heliantheae alliance</taxon>
        <taxon>Heliantheae</taxon>
        <taxon>Helianthus</taxon>
    </lineage>
</organism>
<evidence type="ECO:0000313" key="2">
    <source>
        <dbReference type="EMBL" id="KAF5808637.1"/>
    </source>
</evidence>
<keyword evidence="4" id="KW-1185">Reference proteome</keyword>
<dbReference type="Proteomes" id="UP000215914">
    <property type="component" value="Chromosome 4"/>
</dbReference>
<reference evidence="3" key="2">
    <citation type="submission" date="2017-02" db="EMBL/GenBank/DDBJ databases">
        <title>Sunflower complete genome.</title>
        <authorList>
            <person name="Langlade N."/>
            <person name="Munos S."/>
        </authorList>
    </citation>
    <scope>NUCLEOTIDE SEQUENCE [LARGE SCALE GENOMIC DNA]</scope>
    <source>
        <tissue evidence="3">Leaves</tissue>
    </source>
</reference>
<dbReference type="InParanoid" id="A0A251UWT7"/>
<evidence type="ECO:0000313" key="3">
    <source>
        <dbReference type="EMBL" id="OTG27509.1"/>
    </source>
</evidence>
<feature type="compositionally biased region" description="Basic and acidic residues" evidence="1">
    <location>
        <begin position="1"/>
        <end position="12"/>
    </location>
</feature>
<dbReference type="EMBL" id="CM007893">
    <property type="protein sequence ID" value="OTG27509.1"/>
    <property type="molecule type" value="Genomic_DNA"/>
</dbReference>
<evidence type="ECO:0000313" key="4">
    <source>
        <dbReference type="Proteomes" id="UP000215914"/>
    </source>
</evidence>
<reference evidence="2 4" key="1">
    <citation type="journal article" date="2017" name="Nature">
        <title>The sunflower genome provides insights into oil metabolism, flowering and Asterid evolution.</title>
        <authorList>
            <person name="Badouin H."/>
            <person name="Gouzy J."/>
            <person name="Grassa C.J."/>
            <person name="Murat F."/>
            <person name="Staton S.E."/>
            <person name="Cottret L."/>
            <person name="Lelandais-Briere C."/>
            <person name="Owens G.L."/>
            <person name="Carrere S."/>
            <person name="Mayjonade B."/>
            <person name="Legrand L."/>
            <person name="Gill N."/>
            <person name="Kane N.C."/>
            <person name="Bowers J.E."/>
            <person name="Hubner S."/>
            <person name="Bellec A."/>
            <person name="Berard A."/>
            <person name="Berges H."/>
            <person name="Blanchet N."/>
            <person name="Boniface M.C."/>
            <person name="Brunel D."/>
            <person name="Catrice O."/>
            <person name="Chaidir N."/>
            <person name="Claudel C."/>
            <person name="Donnadieu C."/>
            <person name="Faraut T."/>
            <person name="Fievet G."/>
            <person name="Helmstetter N."/>
            <person name="King M."/>
            <person name="Knapp S.J."/>
            <person name="Lai Z."/>
            <person name="Le Paslier M.C."/>
            <person name="Lippi Y."/>
            <person name="Lorenzon L."/>
            <person name="Mandel J.R."/>
            <person name="Marage G."/>
            <person name="Marchand G."/>
            <person name="Marquand E."/>
            <person name="Bret-Mestries E."/>
            <person name="Morien E."/>
            <person name="Nambeesan S."/>
            <person name="Nguyen T."/>
            <person name="Pegot-Espagnet P."/>
            <person name="Pouilly N."/>
            <person name="Raftis F."/>
            <person name="Sallet E."/>
            <person name="Schiex T."/>
            <person name="Thomas J."/>
            <person name="Vandecasteele C."/>
            <person name="Vares D."/>
            <person name="Vear F."/>
            <person name="Vautrin S."/>
            <person name="Crespi M."/>
            <person name="Mangin B."/>
            <person name="Burke J.M."/>
            <person name="Salse J."/>
            <person name="Munos S."/>
            <person name="Vincourt P."/>
            <person name="Rieseberg L.H."/>
            <person name="Langlade N.B."/>
        </authorList>
    </citation>
    <scope>NUCLEOTIDE SEQUENCE [LARGE SCALE GENOMIC DNA]</scope>
    <source>
        <strain evidence="4">cv. SF193</strain>
        <tissue evidence="2">Leaves</tissue>
    </source>
</reference>
<dbReference type="Gramene" id="mRNA:HanXRQr2_Chr04g0147821">
    <property type="protein sequence ID" value="CDS:HanXRQr2_Chr04g0147821.1"/>
    <property type="gene ID" value="HanXRQr2_Chr04g0147821"/>
</dbReference>
<protein>
    <submittedName>
        <fullName evidence="3">Uncharacterized protein</fullName>
    </submittedName>
</protein>
<name>A0A251UWT7_HELAN</name>
<proteinExistence type="predicted"/>
<dbReference type="AlphaFoldDB" id="A0A251UWT7"/>
<feature type="region of interest" description="Disordered" evidence="1">
    <location>
        <begin position="1"/>
        <end position="21"/>
    </location>
</feature>
<accession>A0A251UWT7</accession>
<sequence length="51" mass="5625">MENIDFGKREREAGEEEDQGTAGVLGLGLRFISLSSVSFHRRNQTPPPPVV</sequence>
<gene>
    <name evidence="3" type="ORF">HannXRQ_Chr04g0100851</name>
    <name evidence="2" type="ORF">HanXRQr2_Chr04g0147821</name>
</gene>